<dbReference type="InterPro" id="IPR007863">
    <property type="entry name" value="Peptidase_M16_C"/>
</dbReference>
<dbReference type="Pfam" id="PF00675">
    <property type="entry name" value="Peptidase_M16"/>
    <property type="match status" value="1"/>
</dbReference>
<feature type="domain" description="Peptidase M16 C-terminal" evidence="14">
    <location>
        <begin position="199"/>
        <end position="377"/>
    </location>
</feature>
<evidence type="ECO:0000256" key="6">
    <source>
        <dbReference type="ARBA" id="ARBA00023049"/>
    </source>
</evidence>
<evidence type="ECO:0000256" key="11">
    <source>
        <dbReference type="ARBA" id="ARBA00080349"/>
    </source>
</evidence>
<evidence type="ECO:0000256" key="7">
    <source>
        <dbReference type="ARBA" id="ARBA00052248"/>
    </source>
</evidence>
<dbReference type="InterPro" id="IPR001431">
    <property type="entry name" value="Pept_M16_Zn_BS"/>
</dbReference>
<dbReference type="PANTHER" id="PTHR43690:SF18">
    <property type="entry name" value="INSULIN-DEGRADING ENZYME-RELATED"/>
    <property type="match status" value="1"/>
</dbReference>
<dbReference type="GO" id="GO:0004222">
    <property type="term" value="F:metalloendopeptidase activity"/>
    <property type="evidence" value="ECO:0007669"/>
    <property type="project" value="UniProtKB-EC"/>
</dbReference>
<gene>
    <name evidence="17" type="ORF">VCS650_LOCUS39128</name>
</gene>
<dbReference type="Pfam" id="PF05193">
    <property type="entry name" value="Peptidase_M16_C"/>
    <property type="match status" value="1"/>
</dbReference>
<protein>
    <recommendedName>
        <fullName evidence="9">Insulin-degrading enzyme</fullName>
        <ecNumber evidence="8">3.4.24.56</ecNumber>
    </recommendedName>
    <alternativeName>
        <fullName evidence="11">Insulin protease</fullName>
    </alternativeName>
    <alternativeName>
        <fullName evidence="10">Insulysin</fullName>
    </alternativeName>
</protein>
<dbReference type="FunFam" id="3.30.830.10:FF:000005">
    <property type="entry name" value="nardilysin isoform X1"/>
    <property type="match status" value="1"/>
</dbReference>
<comment type="catalytic activity">
    <reaction evidence="7">
        <text>Degradation of insulin, glucagon and other polypeptides. No action on proteins.</text>
        <dbReference type="EC" id="3.4.24.56"/>
    </reaction>
</comment>
<evidence type="ECO:0000256" key="3">
    <source>
        <dbReference type="ARBA" id="ARBA00022723"/>
    </source>
</evidence>
<keyword evidence="3" id="KW-0479">Metal-binding</keyword>
<sequence length="1162" mass="135569">MSSVDSTIVRIVDNIKKSDSDSWNYRGLELSNEMLVVLISHPNIDKAAAALDVSVGSLADPRDVPGIAHFLEHMLFMGSSKYPGEDEYSKLIKGNGGYFNAFTSGDHTNYYFDINPSLLPEALDIFAQFFISPLFSASSIDREIQAVNSEYEGNLSDDGWRVYQLEKSTSDPQHPYSGFAIGNLESLRTTPKQRGIDIRQVLLDFHKAQYSSNRMSLTVLGNQSLDELQSLVMKSFNDVPNKKLKQVKYPADPYGESKRKTIFYVVPVKEYRYLTINWVIPDHKDVYYCNPESYLSHLIGHEGDGSLLSYLKKLSLATELVSGEKNAAPGFNFFYVYLELTIEGLGRWKEIIYIVYQYIAMLRKEGPKKWIFGECKNLKAMHFQFREKEPANDFVSNLARQMRDYPLTECLSGPYETCKFRPGLIIEELNEYLIPSKMRVFLASKEFTSIATEKEKWFGTQYKQEHLPEKLIKRCERLINPRSTSRGHFIPFSCIRIQRKKKPRTTRVKRSARHKLIPELHLPKPNEFIPTDFQLFSKEKHSDYPLTECLSGDYEMREFRPDLIIEELNKYLLPSKMRVFLVSKEFTSIATEKEKWYGTQYKQEDLPKELIKRCETCELNPELHLPTPNEFIPTDFQLFSKEEHSAQPQLPIKIKENEFCRLFYGEDTFYRLPKAYLYFELRNPFGNVDPSHSNMNTLYVELVKDSLTEIVYPAQLGGLYYELSASNYGIQLTVHGFNHRIKQLLEKIIDRMVNIKVNPQRFEIMKDKVKQSLKNFRRDNPYEMARYGVRYLIAQHEWNKNELLSCIDSITAHGLDSFITRVLTRFFTDSLMYGNLTKDHALGYMNLIEQKFQEKRFYQPLFPGMWFNQRGLILPEGCNYAYTMLNDAHKIHAIEIYLQCFEETLENNALLELFCHFVDEPCFYQLRTKEQLGYSVGSGARRAHGVQGFRVAVQSAKKLDHVNQRIELFIDSMRDYILNMPDDVFKKQREGYMVKKVEIPKKMHSQGNEFWNEIEIHQFCFDRPQLEVEMIKSLERTDLVRFYDHYISLNSIHRRKLSVHVNPSAIALQGTDDKKTIIDEENIETIIAGGVEHTVKLNEQPPIIDTITDEDSNEKEKITSEKQINLPKEEWIDNVHVWKSKLLCYPLAQSYEKIDIPVLYKL</sequence>
<dbReference type="PANTHER" id="PTHR43690">
    <property type="entry name" value="NARDILYSIN"/>
    <property type="match status" value="1"/>
</dbReference>
<dbReference type="InterPro" id="IPR054734">
    <property type="entry name" value="PqqF-like_C_4"/>
</dbReference>
<dbReference type="FunFam" id="3.30.830.10:FF:000003">
    <property type="entry name" value="Insulin-degrading enzyme"/>
    <property type="match status" value="1"/>
</dbReference>
<evidence type="ECO:0000256" key="12">
    <source>
        <dbReference type="RuleBase" id="RU004447"/>
    </source>
</evidence>
<evidence type="ECO:0000259" key="13">
    <source>
        <dbReference type="Pfam" id="PF00675"/>
    </source>
</evidence>
<keyword evidence="5" id="KW-0862">Zinc</keyword>
<proteinExistence type="inferred from homology"/>
<evidence type="ECO:0000259" key="16">
    <source>
        <dbReference type="Pfam" id="PF22456"/>
    </source>
</evidence>
<evidence type="ECO:0000259" key="14">
    <source>
        <dbReference type="Pfam" id="PF05193"/>
    </source>
</evidence>
<dbReference type="AlphaFoldDB" id="A0A815P782"/>
<keyword evidence="4" id="KW-0378">Hydrolase</keyword>
<dbReference type="PROSITE" id="PS00143">
    <property type="entry name" value="INSULINASE"/>
    <property type="match status" value="1"/>
</dbReference>
<dbReference type="GO" id="GO:0051603">
    <property type="term" value="P:proteolysis involved in protein catabolic process"/>
    <property type="evidence" value="ECO:0007669"/>
    <property type="project" value="TreeGrafter"/>
</dbReference>
<feature type="domain" description="Peptidase M16 N-terminal" evidence="13">
    <location>
        <begin position="36"/>
        <end position="172"/>
    </location>
</feature>
<evidence type="ECO:0000313" key="17">
    <source>
        <dbReference type="EMBL" id="CAF1445049.1"/>
    </source>
</evidence>
<evidence type="ECO:0000313" key="18">
    <source>
        <dbReference type="Proteomes" id="UP000663891"/>
    </source>
</evidence>
<organism evidence="17 18">
    <name type="scientific">Adineta steineri</name>
    <dbReference type="NCBI Taxonomy" id="433720"/>
    <lineage>
        <taxon>Eukaryota</taxon>
        <taxon>Metazoa</taxon>
        <taxon>Spiralia</taxon>
        <taxon>Gnathifera</taxon>
        <taxon>Rotifera</taxon>
        <taxon>Eurotatoria</taxon>
        <taxon>Bdelloidea</taxon>
        <taxon>Adinetida</taxon>
        <taxon>Adinetidae</taxon>
        <taxon>Adineta</taxon>
    </lineage>
</organism>
<dbReference type="InterPro" id="IPR011765">
    <property type="entry name" value="Pept_M16_N"/>
</dbReference>
<dbReference type="InterPro" id="IPR050626">
    <property type="entry name" value="Peptidase_M16"/>
</dbReference>
<feature type="domain" description="Peptidase M16 middle/third" evidence="15">
    <location>
        <begin position="542"/>
        <end position="805"/>
    </location>
</feature>
<dbReference type="InterPro" id="IPR011249">
    <property type="entry name" value="Metalloenz_LuxS/M16"/>
</dbReference>
<comment type="caution">
    <text evidence="17">The sequence shown here is derived from an EMBL/GenBank/DDBJ whole genome shotgun (WGS) entry which is preliminary data.</text>
</comment>
<dbReference type="Pfam" id="PF22456">
    <property type="entry name" value="PqqF-like_C_4"/>
    <property type="match status" value="1"/>
</dbReference>
<keyword evidence="2" id="KW-0645">Protease</keyword>
<evidence type="ECO:0000256" key="10">
    <source>
        <dbReference type="ARBA" id="ARBA00074992"/>
    </source>
</evidence>
<dbReference type="Pfam" id="PF16187">
    <property type="entry name" value="Peptidase_M16_M"/>
    <property type="match status" value="1"/>
</dbReference>
<evidence type="ECO:0000256" key="4">
    <source>
        <dbReference type="ARBA" id="ARBA00022801"/>
    </source>
</evidence>
<dbReference type="GO" id="GO:0046872">
    <property type="term" value="F:metal ion binding"/>
    <property type="evidence" value="ECO:0007669"/>
    <property type="project" value="UniProtKB-KW"/>
</dbReference>
<dbReference type="FunFam" id="3.30.830.10:FF:000004">
    <property type="entry name" value="Putative insulin-degrading enzyme"/>
    <property type="match status" value="1"/>
</dbReference>
<dbReference type="GO" id="GO:0043171">
    <property type="term" value="P:peptide catabolic process"/>
    <property type="evidence" value="ECO:0007669"/>
    <property type="project" value="TreeGrafter"/>
</dbReference>
<evidence type="ECO:0000256" key="9">
    <source>
        <dbReference type="ARBA" id="ARBA00070422"/>
    </source>
</evidence>
<dbReference type="SUPFAM" id="SSF63411">
    <property type="entry name" value="LuxS/MPP-like metallohydrolase"/>
    <property type="match status" value="5"/>
</dbReference>
<accession>A0A815P782</accession>
<dbReference type="Gene3D" id="3.30.830.10">
    <property type="entry name" value="Metalloenzyme, LuxS/M16 peptidase-like"/>
    <property type="match status" value="5"/>
</dbReference>
<dbReference type="EMBL" id="CAJNON010001250">
    <property type="protein sequence ID" value="CAF1445049.1"/>
    <property type="molecule type" value="Genomic_DNA"/>
</dbReference>
<name>A0A815P782_9BILA</name>
<dbReference type="OrthoDB" id="10048207at2759"/>
<comment type="similarity">
    <text evidence="1 12">Belongs to the peptidase M16 family.</text>
</comment>
<dbReference type="Proteomes" id="UP000663891">
    <property type="component" value="Unassembled WGS sequence"/>
</dbReference>
<evidence type="ECO:0000256" key="5">
    <source>
        <dbReference type="ARBA" id="ARBA00022833"/>
    </source>
</evidence>
<keyword evidence="6" id="KW-0482">Metalloprotease</keyword>
<feature type="domain" description="Coenzyme PQQ synthesis protein F-like C-terminal lobe" evidence="16">
    <location>
        <begin position="916"/>
        <end position="1011"/>
    </location>
</feature>
<dbReference type="GO" id="GO:0005739">
    <property type="term" value="C:mitochondrion"/>
    <property type="evidence" value="ECO:0007669"/>
    <property type="project" value="TreeGrafter"/>
</dbReference>
<evidence type="ECO:0000256" key="8">
    <source>
        <dbReference type="ARBA" id="ARBA00066874"/>
    </source>
</evidence>
<evidence type="ECO:0000256" key="2">
    <source>
        <dbReference type="ARBA" id="ARBA00022670"/>
    </source>
</evidence>
<dbReference type="InterPro" id="IPR032632">
    <property type="entry name" value="Peptidase_M16_M"/>
</dbReference>
<dbReference type="GO" id="GO:0005829">
    <property type="term" value="C:cytosol"/>
    <property type="evidence" value="ECO:0007669"/>
    <property type="project" value="TreeGrafter"/>
</dbReference>
<reference evidence="17" key="1">
    <citation type="submission" date="2021-02" db="EMBL/GenBank/DDBJ databases">
        <authorList>
            <person name="Nowell W R."/>
        </authorList>
    </citation>
    <scope>NUCLEOTIDE SEQUENCE</scope>
</reference>
<evidence type="ECO:0000256" key="1">
    <source>
        <dbReference type="ARBA" id="ARBA00007261"/>
    </source>
</evidence>
<dbReference type="EC" id="3.4.24.56" evidence="8"/>
<evidence type="ECO:0000259" key="15">
    <source>
        <dbReference type="Pfam" id="PF16187"/>
    </source>
</evidence>